<dbReference type="RefSeq" id="XP_018013111.2">
    <property type="nucleotide sequence ID" value="XM_018157622.2"/>
</dbReference>
<name>A0A8B7NIC5_HYAAZ</name>
<feature type="domain" description="ISXO2-like transposase" evidence="1">
    <location>
        <begin position="165"/>
        <end position="273"/>
    </location>
</feature>
<evidence type="ECO:0000313" key="3">
    <source>
        <dbReference type="RefSeq" id="XP_018013111.2"/>
    </source>
</evidence>
<accession>A0A8B7NIC5</accession>
<keyword evidence="2" id="KW-1185">Reference proteome</keyword>
<dbReference type="InterPro" id="IPR053164">
    <property type="entry name" value="IS1016-like_transposase"/>
</dbReference>
<dbReference type="AlphaFoldDB" id="A0A8B7NIC5"/>
<dbReference type="Proteomes" id="UP000694843">
    <property type="component" value="Unplaced"/>
</dbReference>
<dbReference type="KEGG" id="hazt:108670165"/>
<gene>
    <name evidence="3" type="primary">LOC108670165</name>
</gene>
<dbReference type="Pfam" id="PF12762">
    <property type="entry name" value="DDE_Tnp_IS1595"/>
    <property type="match status" value="1"/>
</dbReference>
<dbReference type="GeneID" id="108670165"/>
<evidence type="ECO:0000259" key="1">
    <source>
        <dbReference type="Pfam" id="PF12762"/>
    </source>
</evidence>
<dbReference type="InterPro" id="IPR024445">
    <property type="entry name" value="Tnp_ISXO2-like"/>
</dbReference>
<dbReference type="PANTHER" id="PTHR47163">
    <property type="entry name" value="DDE_TNP_IS1595 DOMAIN-CONTAINING PROTEIN"/>
    <property type="match status" value="1"/>
</dbReference>
<evidence type="ECO:0000313" key="2">
    <source>
        <dbReference type="Proteomes" id="UP000694843"/>
    </source>
</evidence>
<protein>
    <submittedName>
        <fullName evidence="3">Uncharacterized protein LOC108670165</fullName>
    </submittedName>
</protein>
<organism evidence="2 3">
    <name type="scientific">Hyalella azteca</name>
    <name type="common">Amphipod</name>
    <dbReference type="NCBI Taxonomy" id="294128"/>
    <lineage>
        <taxon>Eukaryota</taxon>
        <taxon>Metazoa</taxon>
        <taxon>Ecdysozoa</taxon>
        <taxon>Arthropoda</taxon>
        <taxon>Crustacea</taxon>
        <taxon>Multicrustacea</taxon>
        <taxon>Malacostraca</taxon>
        <taxon>Eumalacostraca</taxon>
        <taxon>Peracarida</taxon>
        <taxon>Amphipoda</taxon>
        <taxon>Senticaudata</taxon>
        <taxon>Talitrida</taxon>
        <taxon>Talitroidea</taxon>
        <taxon>Hyalellidae</taxon>
        <taxon>Hyalella</taxon>
    </lineage>
</organism>
<dbReference type="OMA" id="HECINEC"/>
<proteinExistence type="predicted"/>
<dbReference type="PANTHER" id="PTHR47163:SF2">
    <property type="entry name" value="SI:DKEY-17M8.2"/>
    <property type="match status" value="1"/>
</dbReference>
<sequence length="310" mass="35742">MSADDVLCIGCKFDYLKTIGKFYGDNEASVEFLRSHGVLPLGVKCKKCHRPCSFRSDTRSWRCRRQFLDHLDGRKKCCNYEVSDCAGTLLEKSKIQPWKCLLFVNHWLSRNWDHECINECLQFSRSTSVFWRSYCSDVLEDWFHRQNPIGGVGVVVEIGMTSIQQTWLLGGIERASKKSFVVSLRNQEVNEDLLVPLIKKHVLPGSVICTEYIMEYASLSSHEYVLATTNASSIDSKCCTLTVESMWCDVKKSLMRSGMREKYLEQYLAKYLFVCHHENSKQVLHHFFTEVGQIYPPKANHANVNMSISY</sequence>
<reference evidence="3" key="1">
    <citation type="submission" date="2025-08" db="UniProtKB">
        <authorList>
            <consortium name="RefSeq"/>
        </authorList>
    </citation>
    <scope>IDENTIFICATION</scope>
    <source>
        <tissue evidence="3">Whole organism</tissue>
    </source>
</reference>
<dbReference type="OrthoDB" id="6346507at2759"/>